<dbReference type="AlphaFoldDB" id="A0A7R9KI34"/>
<keyword evidence="2" id="KW-0594">Phospholipid biosynthesis</keyword>
<name>A0A7R9KI34_9ACAR</name>
<gene>
    <name evidence="6" type="ORF">OSB1V03_LOCUS2611</name>
</gene>
<accession>A0A7R9KI34</accession>
<dbReference type="GO" id="GO:0005737">
    <property type="term" value="C:cytoplasm"/>
    <property type="evidence" value="ECO:0007669"/>
    <property type="project" value="TreeGrafter"/>
</dbReference>
<dbReference type="CDD" id="cd03784">
    <property type="entry name" value="GT1_Gtf-like"/>
    <property type="match status" value="1"/>
</dbReference>
<keyword evidence="2" id="KW-0443">Lipid metabolism</keyword>
<dbReference type="Pfam" id="PF01633">
    <property type="entry name" value="Choline_kinase"/>
    <property type="match status" value="1"/>
</dbReference>
<dbReference type="OrthoDB" id="5835829at2759"/>
<protein>
    <recommendedName>
        <fullName evidence="8">UDP-glycosyltransferase</fullName>
    </recommendedName>
</protein>
<dbReference type="InterPro" id="IPR002213">
    <property type="entry name" value="UDP_glucos_trans"/>
</dbReference>
<dbReference type="Gene3D" id="3.30.200.20">
    <property type="entry name" value="Phosphorylase Kinase, domain 1"/>
    <property type="match status" value="1"/>
</dbReference>
<organism evidence="6">
    <name type="scientific">Medioppia subpectinata</name>
    <dbReference type="NCBI Taxonomy" id="1979941"/>
    <lineage>
        <taxon>Eukaryota</taxon>
        <taxon>Metazoa</taxon>
        <taxon>Ecdysozoa</taxon>
        <taxon>Arthropoda</taxon>
        <taxon>Chelicerata</taxon>
        <taxon>Arachnida</taxon>
        <taxon>Acari</taxon>
        <taxon>Acariformes</taxon>
        <taxon>Sarcoptiformes</taxon>
        <taxon>Oribatida</taxon>
        <taxon>Brachypylina</taxon>
        <taxon>Oppioidea</taxon>
        <taxon>Oppiidae</taxon>
        <taxon>Medioppia</taxon>
    </lineage>
</organism>
<dbReference type="GO" id="GO:0006646">
    <property type="term" value="P:phosphatidylethanolamine biosynthetic process"/>
    <property type="evidence" value="ECO:0007669"/>
    <property type="project" value="TreeGrafter"/>
</dbReference>
<evidence type="ECO:0000313" key="7">
    <source>
        <dbReference type="Proteomes" id="UP000759131"/>
    </source>
</evidence>
<keyword evidence="2" id="KW-0444">Lipid biosynthesis</keyword>
<dbReference type="Gene3D" id="3.90.1200.10">
    <property type="match status" value="1"/>
</dbReference>
<keyword evidence="5" id="KW-0175">Coiled coil</keyword>
<keyword evidence="7" id="KW-1185">Reference proteome</keyword>
<keyword evidence="1" id="KW-0808">Transferase</keyword>
<evidence type="ECO:0000256" key="5">
    <source>
        <dbReference type="SAM" id="Coils"/>
    </source>
</evidence>
<dbReference type="EMBL" id="OC855516">
    <property type="protein sequence ID" value="CAD7622143.1"/>
    <property type="molecule type" value="Genomic_DNA"/>
</dbReference>
<dbReference type="SUPFAM" id="SSF56112">
    <property type="entry name" value="Protein kinase-like (PK-like)"/>
    <property type="match status" value="1"/>
</dbReference>
<dbReference type="InterPro" id="IPR011009">
    <property type="entry name" value="Kinase-like_dom_sf"/>
</dbReference>
<dbReference type="Pfam" id="PF00201">
    <property type="entry name" value="UDPGT"/>
    <property type="match status" value="1"/>
</dbReference>
<evidence type="ECO:0008006" key="8">
    <source>
        <dbReference type="Google" id="ProtNLM"/>
    </source>
</evidence>
<dbReference type="GO" id="GO:0004305">
    <property type="term" value="F:ethanolamine kinase activity"/>
    <property type="evidence" value="ECO:0007669"/>
    <property type="project" value="TreeGrafter"/>
</dbReference>
<dbReference type="Gene3D" id="3.40.50.2000">
    <property type="entry name" value="Glycogen Phosphorylase B"/>
    <property type="match status" value="1"/>
</dbReference>
<evidence type="ECO:0000256" key="4">
    <source>
        <dbReference type="ARBA" id="ARBA00038211"/>
    </source>
</evidence>
<dbReference type="GO" id="GO:0008194">
    <property type="term" value="F:UDP-glycosyltransferase activity"/>
    <property type="evidence" value="ECO:0007669"/>
    <property type="project" value="InterPro"/>
</dbReference>
<proteinExistence type="inferred from homology"/>
<comment type="similarity">
    <text evidence="4">Belongs to the choline/ethanolamine kinase family.</text>
</comment>
<dbReference type="PANTHER" id="PTHR22603:SF93">
    <property type="entry name" value="RE24176P"/>
    <property type="match status" value="1"/>
</dbReference>
<evidence type="ECO:0000313" key="6">
    <source>
        <dbReference type="EMBL" id="CAD7622143.1"/>
    </source>
</evidence>
<reference evidence="6" key="1">
    <citation type="submission" date="2020-11" db="EMBL/GenBank/DDBJ databases">
        <authorList>
            <person name="Tran Van P."/>
        </authorList>
    </citation>
    <scope>NUCLEOTIDE SEQUENCE</scope>
</reference>
<evidence type="ECO:0000256" key="1">
    <source>
        <dbReference type="ARBA" id="ARBA00022679"/>
    </source>
</evidence>
<evidence type="ECO:0000256" key="2">
    <source>
        <dbReference type="ARBA" id="ARBA00023209"/>
    </source>
</evidence>
<evidence type="ECO:0000256" key="3">
    <source>
        <dbReference type="ARBA" id="ARBA00023264"/>
    </source>
</evidence>
<dbReference type="EMBL" id="CAJPIZ010000941">
    <property type="protein sequence ID" value="CAG2102573.1"/>
    <property type="molecule type" value="Genomic_DNA"/>
</dbReference>
<keyword evidence="3" id="KW-1208">Phospholipid metabolism</keyword>
<dbReference type="SUPFAM" id="SSF53756">
    <property type="entry name" value="UDP-Glycosyltransferase/glycogen phosphorylase"/>
    <property type="match status" value="1"/>
</dbReference>
<dbReference type="PANTHER" id="PTHR22603">
    <property type="entry name" value="CHOLINE/ETHANOALAMINE KINASE"/>
    <property type="match status" value="1"/>
</dbReference>
<dbReference type="Proteomes" id="UP000759131">
    <property type="component" value="Unassembled WGS sequence"/>
</dbReference>
<feature type="coiled-coil region" evidence="5">
    <location>
        <begin position="149"/>
        <end position="176"/>
    </location>
</feature>
<sequence length="592" mass="68793">MESYARPLPKNCIRFDNFMRKDIHLKFEIPVPLRDRPGKLIYFSLGSMGAADVDNMKRLVNILSKSKHRFIVSKGPLYDEYSLADNMWGEGSVPQIQVLPLVDLVLTHGGNNTVTESFYFGKPMIVMPLFGDQYDNAQRVEDKGFGIRLDAYKCSEEELLNAIENLLNDTENYEKLQQISQRIQSDNSIAKLPEIIGDFALIIIISFVVTYDSNVWQRGITPADINEKCLRLCADYLGGVWLKLTTDDIDIKIISGGFTNQLYYCGLNEDTRRSVGVGDEPQEVTIKLYQNKYFNNSGDEENERLSDTIIAQITSDRHLGPKIYGLFQSGQIMKYYRQKKWSYDDKDNVELVDKLAKILAAIHCLEVPIKRNPKWIFRYCDHFYNLAKDRFDLNSMFNEYNLETLKAHVIYREMQWIERLVTEESDFDITFAHNDMSASNIMVTETDGIVVCDYEYSCIGYRGYDFGTFFLWWGRNADELRKPHVFPDDPSIRPLVDAYIRESIKLNGIQWSTDPRNSVQSLLREIKVFTLVSYLFYALYYLSFNEWKSNLPFDKKISMKNEFSELENTGLKTDNKCRDVNYLHVLDPQMNC</sequence>
<dbReference type="GO" id="GO:0004103">
    <property type="term" value="F:choline kinase activity"/>
    <property type="evidence" value="ECO:0007669"/>
    <property type="project" value="TreeGrafter"/>
</dbReference>